<sequence length="231" mass="25076">MANHFTKASFTFAVTDAEAEIFRHVGEAAEIVGDSRLAPDQRAAAYADLGAGFAACFPPIDSDPFGGFLAILSDPDYPRLGFSVQVDPSDGTGRCKVWLHGDQFDVETAAQLIQKVAKSALPAGFEYCLDCDRLRPGEFGGGYVVIREDRFEFASSAQLLERALSREHREGADGYVLTTRDAEEGLLFWNNDTGFGELSTATVFSEAEAGRFDVPIAHDQPEWLAMPAPIS</sequence>
<gene>
    <name evidence="1" type="ORF">MGWOODY_Smn416</name>
</gene>
<accession>A0A160TRD1</accession>
<dbReference type="EMBL" id="CZQE01000384">
    <property type="protein sequence ID" value="CUS46654.1"/>
    <property type="molecule type" value="Genomic_DNA"/>
</dbReference>
<reference evidence="1" key="1">
    <citation type="submission" date="2015-10" db="EMBL/GenBank/DDBJ databases">
        <authorList>
            <person name="Gilbert D.G."/>
        </authorList>
    </citation>
    <scope>NUCLEOTIDE SEQUENCE</scope>
</reference>
<organism evidence="1">
    <name type="scientific">hydrothermal vent metagenome</name>
    <dbReference type="NCBI Taxonomy" id="652676"/>
    <lineage>
        <taxon>unclassified sequences</taxon>
        <taxon>metagenomes</taxon>
        <taxon>ecological metagenomes</taxon>
    </lineage>
</organism>
<evidence type="ECO:0000313" key="1">
    <source>
        <dbReference type="EMBL" id="CUS46654.1"/>
    </source>
</evidence>
<dbReference type="AlphaFoldDB" id="A0A160TRD1"/>
<name>A0A160TRD1_9ZZZZ</name>
<protein>
    <submittedName>
        <fullName evidence="1">Uncharacterized protein</fullName>
    </submittedName>
</protein>
<proteinExistence type="predicted"/>